<dbReference type="AlphaFoldDB" id="A0AAD5Q9J0"/>
<keyword evidence="4 5" id="KW-0206">Cytoskeleton</keyword>
<evidence type="ECO:0000256" key="5">
    <source>
        <dbReference type="RuleBase" id="RU363050"/>
    </source>
</evidence>
<proteinExistence type="inferred from homology"/>
<evidence type="ECO:0000256" key="6">
    <source>
        <dbReference type="SAM" id="MobiDB-lite"/>
    </source>
</evidence>
<comment type="subcellular location">
    <subcellularLocation>
        <location evidence="5">Cytoplasm</location>
        <location evidence="5">Cytoskeleton</location>
        <location evidence="5">Microtubule organizing center</location>
    </subcellularLocation>
</comment>
<dbReference type="GO" id="GO:0005874">
    <property type="term" value="C:microtubule"/>
    <property type="evidence" value="ECO:0007669"/>
    <property type="project" value="UniProtKB-KW"/>
</dbReference>
<dbReference type="InterPro" id="IPR040457">
    <property type="entry name" value="GCP_C"/>
</dbReference>
<evidence type="ECO:0000256" key="2">
    <source>
        <dbReference type="ARBA" id="ARBA00022490"/>
    </source>
</evidence>
<feature type="domain" description="Gamma tubulin complex component C-terminal" evidence="7">
    <location>
        <begin position="414"/>
        <end position="717"/>
    </location>
</feature>
<dbReference type="PANTHER" id="PTHR19302">
    <property type="entry name" value="GAMMA TUBULIN COMPLEX PROTEIN"/>
    <property type="match status" value="1"/>
</dbReference>
<dbReference type="GO" id="GO:0051321">
    <property type="term" value="P:meiotic cell cycle"/>
    <property type="evidence" value="ECO:0007669"/>
    <property type="project" value="TreeGrafter"/>
</dbReference>
<comment type="similarity">
    <text evidence="1 5">Belongs to the TUBGCP family.</text>
</comment>
<dbReference type="Pfam" id="PF04130">
    <property type="entry name" value="GCP_C_terminal"/>
    <property type="match status" value="1"/>
</dbReference>
<accession>A0AAD5Q9J0</accession>
<evidence type="ECO:0000256" key="1">
    <source>
        <dbReference type="ARBA" id="ARBA00010337"/>
    </source>
</evidence>
<feature type="region of interest" description="Disordered" evidence="6">
    <location>
        <begin position="279"/>
        <end position="306"/>
    </location>
</feature>
<dbReference type="PANTHER" id="PTHR19302:SF70">
    <property type="entry name" value="GAMMA-TUBULIN COMPLEX COMPONENT 6"/>
    <property type="match status" value="1"/>
</dbReference>
<dbReference type="GO" id="GO:0000922">
    <property type="term" value="C:spindle pole"/>
    <property type="evidence" value="ECO:0007669"/>
    <property type="project" value="InterPro"/>
</dbReference>
<dbReference type="InterPro" id="IPR007259">
    <property type="entry name" value="GCP"/>
</dbReference>
<evidence type="ECO:0000313" key="9">
    <source>
        <dbReference type="EMBL" id="KAJ0398890.1"/>
    </source>
</evidence>
<keyword evidence="2 5" id="KW-0963">Cytoplasm</keyword>
<dbReference type="InterPro" id="IPR041470">
    <property type="entry name" value="GCP_N"/>
</dbReference>
<keyword evidence="3 5" id="KW-0493">Microtubule</keyword>
<feature type="domain" description="Gamma tubulin complex component protein N-terminal" evidence="8">
    <location>
        <begin position="49"/>
        <end position="259"/>
    </location>
</feature>
<organism evidence="9 10">
    <name type="scientific">Pythium insidiosum</name>
    <name type="common">Pythiosis disease agent</name>
    <dbReference type="NCBI Taxonomy" id="114742"/>
    <lineage>
        <taxon>Eukaryota</taxon>
        <taxon>Sar</taxon>
        <taxon>Stramenopiles</taxon>
        <taxon>Oomycota</taxon>
        <taxon>Peronosporomycetes</taxon>
        <taxon>Pythiales</taxon>
        <taxon>Pythiaceae</taxon>
        <taxon>Pythium</taxon>
    </lineage>
</organism>
<name>A0AAD5Q9J0_PYTIN</name>
<evidence type="ECO:0000313" key="10">
    <source>
        <dbReference type="Proteomes" id="UP001209570"/>
    </source>
</evidence>
<sequence length="731" mass="82613">MTVDTIGQDCDAHAGILASIRQLYARVKRQSSPPSLRDVLPVYERILTHDAIKALCGIESAFFRRRIKTVTLAPSTACQLTLRTASPAGLQKVLEEFGRAGTAFMRLEFIAVYFSQDPKRGGKTAQAMALALTQFLSYIQIRFDDKMRDDRTRQSLLRLATTTRELRHLVIRLSDVICGAEIGDGFFWRLLVNGEFPSGIELLNSLERHLTDAELSDASGKFSRLLQWILAKTAEPFLSVLTTFLWTGVIPLEADPHVEETRLRREQFRETLDAQVKERRDIHEEGKEREAQEQRDADATAVAASDEELRRGKQLLIENTVEQDLAVEAGYVETATSGFDMAELLTSKTNFFRAVVDPKDDQVLREVLDESARIIDTVPFKLLVQWSILLPVDHMRSELDSVALLAVTRRLNVRAHLTWLHRIMLMSEGLCMSVFARDMLTSLRSSTSRSLLAQPGRLSSMLGLALVETRLSKGTAMPPFDYRVKQDVTSFLDNRRASSHVRRMLEEISLNYSFDLELSIVISQQSIENYAHIHRFLLYLRLSDLEFKDAWVQWRKAAHLAAPLMRRKCDLLLHCLHGFLSALHESFTIQVLMAQWDRLGRHLDGARSVVEFRNAHDQFTDDTLACCFLTPELRELHDVVNEVLGIGWALSDMISAAERESGSLDALALALQDLMHRQIVGTSSLVGLVGRLAASSERPAVRDFAKYLLQRLDFSAFLHAKVNANANIQSQ</sequence>
<comment type="caution">
    <text evidence="9">The sequence shown here is derived from an EMBL/GenBank/DDBJ whole genome shotgun (WGS) entry which is preliminary data.</text>
</comment>
<dbReference type="Pfam" id="PF17681">
    <property type="entry name" value="GCP_N_terminal"/>
    <property type="match status" value="1"/>
</dbReference>
<dbReference type="Proteomes" id="UP001209570">
    <property type="component" value="Unassembled WGS sequence"/>
</dbReference>
<protein>
    <recommendedName>
        <fullName evidence="5">Spindle pole body component</fullName>
    </recommendedName>
</protein>
<feature type="compositionally biased region" description="Basic and acidic residues" evidence="6">
    <location>
        <begin position="279"/>
        <end position="298"/>
    </location>
</feature>
<dbReference type="Gene3D" id="1.20.120.1900">
    <property type="entry name" value="Gamma-tubulin complex, C-terminal domain"/>
    <property type="match status" value="1"/>
</dbReference>
<dbReference type="InterPro" id="IPR042241">
    <property type="entry name" value="GCP_C_sf"/>
</dbReference>
<dbReference type="GO" id="GO:0043015">
    <property type="term" value="F:gamma-tubulin binding"/>
    <property type="evidence" value="ECO:0007669"/>
    <property type="project" value="InterPro"/>
</dbReference>
<dbReference type="EMBL" id="JAKCXM010000201">
    <property type="protein sequence ID" value="KAJ0398890.1"/>
    <property type="molecule type" value="Genomic_DNA"/>
</dbReference>
<evidence type="ECO:0000256" key="3">
    <source>
        <dbReference type="ARBA" id="ARBA00022701"/>
    </source>
</evidence>
<dbReference type="GO" id="GO:0051011">
    <property type="term" value="F:microtubule minus-end binding"/>
    <property type="evidence" value="ECO:0007669"/>
    <property type="project" value="TreeGrafter"/>
</dbReference>
<gene>
    <name evidence="9" type="ORF">P43SY_001334</name>
</gene>
<dbReference type="GO" id="GO:0000278">
    <property type="term" value="P:mitotic cell cycle"/>
    <property type="evidence" value="ECO:0007669"/>
    <property type="project" value="TreeGrafter"/>
</dbReference>
<evidence type="ECO:0000259" key="8">
    <source>
        <dbReference type="Pfam" id="PF17681"/>
    </source>
</evidence>
<keyword evidence="10" id="KW-1185">Reference proteome</keyword>
<reference evidence="9" key="1">
    <citation type="submission" date="2021-12" db="EMBL/GenBank/DDBJ databases">
        <title>Prjna785345.</title>
        <authorList>
            <person name="Rujirawat T."/>
            <person name="Krajaejun T."/>
        </authorList>
    </citation>
    <scope>NUCLEOTIDE SEQUENCE</scope>
    <source>
        <strain evidence="9">Pi057C3</strain>
    </source>
</reference>
<dbReference type="GO" id="GO:0031122">
    <property type="term" value="P:cytoplasmic microtubule organization"/>
    <property type="evidence" value="ECO:0007669"/>
    <property type="project" value="TreeGrafter"/>
</dbReference>
<dbReference type="GO" id="GO:0051225">
    <property type="term" value="P:spindle assembly"/>
    <property type="evidence" value="ECO:0007669"/>
    <property type="project" value="TreeGrafter"/>
</dbReference>
<evidence type="ECO:0000256" key="4">
    <source>
        <dbReference type="ARBA" id="ARBA00023212"/>
    </source>
</evidence>
<evidence type="ECO:0000259" key="7">
    <source>
        <dbReference type="Pfam" id="PF04130"/>
    </source>
</evidence>
<dbReference type="GO" id="GO:0000930">
    <property type="term" value="C:gamma-tubulin complex"/>
    <property type="evidence" value="ECO:0007669"/>
    <property type="project" value="TreeGrafter"/>
</dbReference>
<dbReference type="GO" id="GO:0007020">
    <property type="term" value="P:microtubule nucleation"/>
    <property type="evidence" value="ECO:0007669"/>
    <property type="project" value="InterPro"/>
</dbReference>